<dbReference type="EMBL" id="SOHK01000017">
    <property type="protein sequence ID" value="TFD64455.1"/>
    <property type="molecule type" value="Genomic_DNA"/>
</dbReference>
<dbReference type="InterPro" id="IPR028082">
    <property type="entry name" value="Peripla_BP_I"/>
</dbReference>
<dbReference type="Gene3D" id="1.10.260.40">
    <property type="entry name" value="lambda repressor-like DNA-binding domains"/>
    <property type="match status" value="1"/>
</dbReference>
<name>A0A4V3IT77_9MICO</name>
<keyword evidence="3" id="KW-0804">Transcription</keyword>
<dbReference type="Gene3D" id="3.40.50.2300">
    <property type="match status" value="2"/>
</dbReference>
<keyword evidence="6" id="KW-1185">Reference proteome</keyword>
<evidence type="ECO:0000256" key="2">
    <source>
        <dbReference type="ARBA" id="ARBA00023125"/>
    </source>
</evidence>
<dbReference type="SMART" id="SM00354">
    <property type="entry name" value="HTH_LACI"/>
    <property type="match status" value="1"/>
</dbReference>
<sequence>MATSRDVARLAGVSQATVSRAMSNPASIKPGNLDLIRAAMRELGYVPNAAAQAMKTGQAHAVGVVVADIKNPFYPEILDALTKYFDSMGKRVIVWNSDGLQDKNALEALGQGIIDGLVFTTINAKSPELERAIAAGYPIVMVNRYVAGLKSDQVRSQNMEGAGLVADYFLNNGRERIGCIFGPGHVSTASEREHGFVERLAKRGYKMDALCMKRGVFSHQSGLQAMRELMALENPPDAVFCANDLMAIGALDGARREGISIPADTWVVGFDDIEMSSWDSYSLTTVRQDSQEMARESARLLLQRIEDPTRPVEDICFPAALVIRGSTGRTAT</sequence>
<dbReference type="InterPro" id="IPR010982">
    <property type="entry name" value="Lambda_DNA-bd_dom_sf"/>
</dbReference>
<dbReference type="InterPro" id="IPR000843">
    <property type="entry name" value="HTH_LacI"/>
</dbReference>
<comment type="caution">
    <text evidence="5">The sequence shown here is derived from an EMBL/GenBank/DDBJ whole genome shotgun (WGS) entry which is preliminary data.</text>
</comment>
<dbReference type="AlphaFoldDB" id="A0A4V3IT77"/>
<keyword evidence="2" id="KW-0238">DNA-binding</keyword>
<evidence type="ECO:0000259" key="4">
    <source>
        <dbReference type="PROSITE" id="PS50932"/>
    </source>
</evidence>
<dbReference type="PANTHER" id="PTHR30146:SF109">
    <property type="entry name" value="HTH-TYPE TRANSCRIPTIONAL REGULATOR GALS"/>
    <property type="match status" value="1"/>
</dbReference>
<gene>
    <name evidence="5" type="ORF">E3T47_12210</name>
</gene>
<dbReference type="PANTHER" id="PTHR30146">
    <property type="entry name" value="LACI-RELATED TRANSCRIPTIONAL REPRESSOR"/>
    <property type="match status" value="1"/>
</dbReference>
<proteinExistence type="predicted"/>
<dbReference type="PROSITE" id="PS50932">
    <property type="entry name" value="HTH_LACI_2"/>
    <property type="match status" value="1"/>
</dbReference>
<dbReference type="InterPro" id="IPR046335">
    <property type="entry name" value="LacI/GalR-like_sensor"/>
</dbReference>
<dbReference type="SUPFAM" id="SSF47413">
    <property type="entry name" value="lambda repressor-like DNA-binding domains"/>
    <property type="match status" value="1"/>
</dbReference>
<dbReference type="CDD" id="cd06278">
    <property type="entry name" value="PBP1_LacI-like"/>
    <property type="match status" value="1"/>
</dbReference>
<dbReference type="GO" id="GO:0000976">
    <property type="term" value="F:transcription cis-regulatory region binding"/>
    <property type="evidence" value="ECO:0007669"/>
    <property type="project" value="TreeGrafter"/>
</dbReference>
<evidence type="ECO:0000256" key="3">
    <source>
        <dbReference type="ARBA" id="ARBA00023163"/>
    </source>
</evidence>
<dbReference type="Pfam" id="PF00356">
    <property type="entry name" value="LacI"/>
    <property type="match status" value="1"/>
</dbReference>
<dbReference type="Pfam" id="PF13377">
    <property type="entry name" value="Peripla_BP_3"/>
    <property type="match status" value="1"/>
</dbReference>
<evidence type="ECO:0000313" key="6">
    <source>
        <dbReference type="Proteomes" id="UP000298154"/>
    </source>
</evidence>
<reference evidence="5 6" key="1">
    <citation type="submission" date="2019-03" db="EMBL/GenBank/DDBJ databases">
        <title>Genomics of glacier-inhabiting Cryobacterium strains.</title>
        <authorList>
            <person name="Liu Q."/>
            <person name="Xin Y.-H."/>
        </authorList>
    </citation>
    <scope>NUCLEOTIDE SEQUENCE [LARGE SCALE GENOMIC DNA]</scope>
    <source>
        <strain evidence="5 6">Sr36</strain>
    </source>
</reference>
<dbReference type="OrthoDB" id="37081at2"/>
<feature type="domain" description="HTH lacI-type" evidence="4">
    <location>
        <begin position="2"/>
        <end position="56"/>
    </location>
</feature>
<protein>
    <submittedName>
        <fullName evidence="5">LacI family transcriptional regulator</fullName>
    </submittedName>
</protein>
<dbReference type="SUPFAM" id="SSF53822">
    <property type="entry name" value="Periplasmic binding protein-like I"/>
    <property type="match status" value="1"/>
</dbReference>
<evidence type="ECO:0000313" key="5">
    <source>
        <dbReference type="EMBL" id="TFD64455.1"/>
    </source>
</evidence>
<evidence type="ECO:0000256" key="1">
    <source>
        <dbReference type="ARBA" id="ARBA00023015"/>
    </source>
</evidence>
<dbReference type="GO" id="GO:0003700">
    <property type="term" value="F:DNA-binding transcription factor activity"/>
    <property type="evidence" value="ECO:0007669"/>
    <property type="project" value="TreeGrafter"/>
</dbReference>
<organism evidence="5 6">
    <name type="scientific">Cryobacterium ruanii</name>
    <dbReference type="NCBI Taxonomy" id="1259197"/>
    <lineage>
        <taxon>Bacteria</taxon>
        <taxon>Bacillati</taxon>
        <taxon>Actinomycetota</taxon>
        <taxon>Actinomycetes</taxon>
        <taxon>Micrococcales</taxon>
        <taxon>Microbacteriaceae</taxon>
        <taxon>Cryobacterium</taxon>
    </lineage>
</organism>
<accession>A0A4V3IT77</accession>
<keyword evidence="1" id="KW-0805">Transcription regulation</keyword>
<dbReference type="Proteomes" id="UP000298154">
    <property type="component" value="Unassembled WGS sequence"/>
</dbReference>
<dbReference type="CDD" id="cd01392">
    <property type="entry name" value="HTH_LacI"/>
    <property type="match status" value="1"/>
</dbReference>